<evidence type="ECO:0000256" key="2">
    <source>
        <dbReference type="ARBA" id="ARBA00012131"/>
    </source>
</evidence>
<evidence type="ECO:0000256" key="8">
    <source>
        <dbReference type="ARBA" id="ARBA00032802"/>
    </source>
</evidence>
<comment type="catalytic activity">
    <reaction evidence="9 11">
        <text>beta-D-fructose 1-phosphate + ATP = beta-D-fructose 1,6-bisphosphate + ADP + H(+)</text>
        <dbReference type="Rhea" id="RHEA:14213"/>
        <dbReference type="ChEBI" id="CHEBI:15378"/>
        <dbReference type="ChEBI" id="CHEBI:30616"/>
        <dbReference type="ChEBI" id="CHEBI:32966"/>
        <dbReference type="ChEBI" id="CHEBI:138881"/>
        <dbReference type="ChEBI" id="CHEBI:456216"/>
        <dbReference type="EC" id="2.7.1.56"/>
    </reaction>
</comment>
<dbReference type="InterPro" id="IPR029056">
    <property type="entry name" value="Ribokinase-like"/>
</dbReference>
<dbReference type="InterPro" id="IPR011611">
    <property type="entry name" value="PfkB_dom"/>
</dbReference>
<protein>
    <recommendedName>
        <fullName evidence="3 11">1-phosphofructokinase</fullName>
        <shortName evidence="11">Fru1PK</shortName>
        <ecNumber evidence="2 11">2.7.1.56</ecNumber>
    </recommendedName>
    <alternativeName>
        <fullName evidence="8 11">Fructose 1-phosphate kinase</fullName>
    </alternativeName>
</protein>
<evidence type="ECO:0000259" key="12">
    <source>
        <dbReference type="Pfam" id="PF00294"/>
    </source>
</evidence>
<comment type="similarity">
    <text evidence="1 11">Belongs to the carbohydrate kinase PfkB family.</text>
</comment>
<sequence>MIFTLTINPSLDYVVDCSNFSLGKVNRTCSERIFAAGKGINVSVVLSNLGIKNTAIGFTAGFTGREIERRLDLMGICTDFIELKAGESRINIKLRTTDGNLQNAAAEETEINARGPCIDGGAVECLLEKLAGLSRGDFLVLAGSVPPSVPQSFYADCMAGLLAKEVNVVVDAEQKLLLEALKFSPYLIKPNQHELGALFDTQILCKEDAVPYAQKLQKMGAKNVLVSFAKDGALLLDEAGSVWFCNAPKGKCINSVGAGDSMIAGFLCAVSEGLKGKAALKKAVCTGSASAFSETLATKESVEALFNSLV</sequence>
<evidence type="ECO:0000256" key="11">
    <source>
        <dbReference type="RuleBase" id="RU369061"/>
    </source>
</evidence>
<dbReference type="GO" id="GO:0005524">
    <property type="term" value="F:ATP binding"/>
    <property type="evidence" value="ECO:0007669"/>
    <property type="project" value="UniProtKB-UniRule"/>
</dbReference>
<evidence type="ECO:0000256" key="9">
    <source>
        <dbReference type="ARBA" id="ARBA00047745"/>
    </source>
</evidence>
<dbReference type="GO" id="GO:0044281">
    <property type="term" value="P:small molecule metabolic process"/>
    <property type="evidence" value="ECO:0007669"/>
    <property type="project" value="UniProtKB-ARBA"/>
</dbReference>
<keyword evidence="5 11" id="KW-0547">Nucleotide-binding</keyword>
<gene>
    <name evidence="13" type="primary">pfkB</name>
    <name evidence="13" type="ORF">IWA51_00470</name>
</gene>
<dbReference type="InterPro" id="IPR017583">
    <property type="entry name" value="Tagatose/fructose_Pkinase"/>
</dbReference>
<proteinExistence type="inferred from homology"/>
<feature type="domain" description="Carbohydrate kinase PfkB" evidence="12">
    <location>
        <begin position="9"/>
        <end position="294"/>
    </location>
</feature>
<dbReference type="PANTHER" id="PTHR46566">
    <property type="entry name" value="1-PHOSPHOFRUCTOKINASE-RELATED"/>
    <property type="match status" value="1"/>
</dbReference>
<dbReference type="Gene3D" id="3.40.1190.20">
    <property type="match status" value="1"/>
</dbReference>
<evidence type="ECO:0000256" key="3">
    <source>
        <dbReference type="ARBA" id="ARBA00013596"/>
    </source>
</evidence>
<accession>A0A7T3RDI3</accession>
<dbReference type="NCBIfam" id="TIGR03168">
    <property type="entry name" value="1-PFK"/>
    <property type="match status" value="1"/>
</dbReference>
<dbReference type="FunFam" id="3.40.1190.20:FF:000001">
    <property type="entry name" value="Phosphofructokinase"/>
    <property type="match status" value="1"/>
</dbReference>
<evidence type="ECO:0000256" key="5">
    <source>
        <dbReference type="ARBA" id="ARBA00022741"/>
    </source>
</evidence>
<comment type="function">
    <text evidence="11">Catalyzes the ATP-dependent phosphorylation of fructose-l-phosphate to fructose-l,6-bisphosphate.</text>
</comment>
<dbReference type="InterPro" id="IPR022463">
    <property type="entry name" value="1-PFruKinase"/>
</dbReference>
<name>A0A7T3RDI3_9SPIR</name>
<dbReference type="InterPro" id="IPR002173">
    <property type="entry name" value="Carboh/pur_kinase_PfkB_CS"/>
</dbReference>
<evidence type="ECO:0000313" key="13">
    <source>
        <dbReference type="EMBL" id="QQA01141.1"/>
    </source>
</evidence>
<evidence type="ECO:0000256" key="1">
    <source>
        <dbReference type="ARBA" id="ARBA00010688"/>
    </source>
</evidence>
<reference evidence="13 14" key="1">
    <citation type="submission" date="2020-11" db="EMBL/GenBank/DDBJ databases">
        <title>Treponema Peruensis nv. sp., first commensal Treponema isolated from human feces.</title>
        <authorList>
            <person name="Belkhou C."/>
            <person name="Raes J."/>
        </authorList>
    </citation>
    <scope>NUCLEOTIDE SEQUENCE [LARGE SCALE GENOMIC DNA]</scope>
    <source>
        <strain evidence="13 14">RCC2812</strain>
    </source>
</reference>
<keyword evidence="4 10" id="KW-0808">Transferase</keyword>
<evidence type="ECO:0000313" key="14">
    <source>
        <dbReference type="Proteomes" id="UP000595224"/>
    </source>
</evidence>
<dbReference type="EC" id="2.7.1.56" evidence="2 11"/>
<keyword evidence="7 11" id="KW-0067">ATP-binding</keyword>
<evidence type="ECO:0000256" key="6">
    <source>
        <dbReference type="ARBA" id="ARBA00022777"/>
    </source>
</evidence>
<dbReference type="CDD" id="cd01164">
    <property type="entry name" value="FruK_PfkB_like"/>
    <property type="match status" value="1"/>
</dbReference>
<dbReference type="SUPFAM" id="SSF53613">
    <property type="entry name" value="Ribokinase-like"/>
    <property type="match status" value="1"/>
</dbReference>
<dbReference type="RefSeq" id="WP_198442732.1">
    <property type="nucleotide sequence ID" value="NZ_CBCSHE010000017.1"/>
</dbReference>
<dbReference type="PANTHER" id="PTHR46566:SF1">
    <property type="entry name" value="1-PHOSPHOFRUCTOKINASE"/>
    <property type="match status" value="1"/>
</dbReference>
<dbReference type="GO" id="GO:0008662">
    <property type="term" value="F:1-phosphofructokinase activity"/>
    <property type="evidence" value="ECO:0007669"/>
    <property type="project" value="UniProtKB-UniRule"/>
</dbReference>
<dbReference type="Pfam" id="PF00294">
    <property type="entry name" value="PfkB"/>
    <property type="match status" value="1"/>
</dbReference>
<dbReference type="EMBL" id="CP064936">
    <property type="protein sequence ID" value="QQA01141.1"/>
    <property type="molecule type" value="Genomic_DNA"/>
</dbReference>
<dbReference type="PROSITE" id="PS00584">
    <property type="entry name" value="PFKB_KINASES_2"/>
    <property type="match status" value="1"/>
</dbReference>
<dbReference type="PIRSF" id="PIRSF000535">
    <property type="entry name" value="1PFK/6PFK/LacC"/>
    <property type="match status" value="1"/>
</dbReference>
<dbReference type="KEGG" id="tper:IWA51_00470"/>
<evidence type="ECO:0000256" key="7">
    <source>
        <dbReference type="ARBA" id="ARBA00022840"/>
    </source>
</evidence>
<evidence type="ECO:0000256" key="10">
    <source>
        <dbReference type="PIRNR" id="PIRNR000535"/>
    </source>
</evidence>
<organism evidence="13 14">
    <name type="scientific">Treponema peruense</name>
    <dbReference type="NCBI Taxonomy" id="2787628"/>
    <lineage>
        <taxon>Bacteria</taxon>
        <taxon>Pseudomonadati</taxon>
        <taxon>Spirochaetota</taxon>
        <taxon>Spirochaetia</taxon>
        <taxon>Spirochaetales</taxon>
        <taxon>Treponemataceae</taxon>
        <taxon>Treponema</taxon>
    </lineage>
</organism>
<dbReference type="GO" id="GO:0016052">
    <property type="term" value="P:carbohydrate catabolic process"/>
    <property type="evidence" value="ECO:0007669"/>
    <property type="project" value="UniProtKB-ARBA"/>
</dbReference>
<dbReference type="NCBIfam" id="TIGR03828">
    <property type="entry name" value="pfkB"/>
    <property type="match status" value="1"/>
</dbReference>
<dbReference type="Proteomes" id="UP000595224">
    <property type="component" value="Chromosome"/>
</dbReference>
<dbReference type="AlphaFoldDB" id="A0A7T3RDI3"/>
<keyword evidence="6 11" id="KW-0418">Kinase</keyword>
<evidence type="ECO:0000256" key="4">
    <source>
        <dbReference type="ARBA" id="ARBA00022679"/>
    </source>
</evidence>
<keyword evidence="14" id="KW-1185">Reference proteome</keyword>
<dbReference type="GO" id="GO:0005829">
    <property type="term" value="C:cytosol"/>
    <property type="evidence" value="ECO:0007669"/>
    <property type="project" value="TreeGrafter"/>
</dbReference>